<reference evidence="1 2" key="1">
    <citation type="journal article" date="2018" name="Mol. Plant">
        <title>The genome of Artemisia annua provides insight into the evolution of Asteraceae family and artemisinin biosynthesis.</title>
        <authorList>
            <person name="Shen Q."/>
            <person name="Zhang L."/>
            <person name="Liao Z."/>
            <person name="Wang S."/>
            <person name="Yan T."/>
            <person name="Shi P."/>
            <person name="Liu M."/>
            <person name="Fu X."/>
            <person name="Pan Q."/>
            <person name="Wang Y."/>
            <person name="Lv Z."/>
            <person name="Lu X."/>
            <person name="Zhang F."/>
            <person name="Jiang W."/>
            <person name="Ma Y."/>
            <person name="Chen M."/>
            <person name="Hao X."/>
            <person name="Li L."/>
            <person name="Tang Y."/>
            <person name="Lv G."/>
            <person name="Zhou Y."/>
            <person name="Sun X."/>
            <person name="Brodelius P.E."/>
            <person name="Rose J.K.C."/>
            <person name="Tang K."/>
        </authorList>
    </citation>
    <scope>NUCLEOTIDE SEQUENCE [LARGE SCALE GENOMIC DNA]</scope>
    <source>
        <strain evidence="2">cv. Huhao1</strain>
        <tissue evidence="1">Leaf</tissue>
    </source>
</reference>
<comment type="caution">
    <text evidence="1">The sequence shown here is derived from an EMBL/GenBank/DDBJ whole genome shotgun (WGS) entry which is preliminary data.</text>
</comment>
<dbReference type="PANTHER" id="PTHR11697">
    <property type="entry name" value="GENERAL TRANSCRIPTION FACTOR 2-RELATED ZINC FINGER PROTEIN"/>
    <property type="match status" value="1"/>
</dbReference>
<proteinExistence type="predicted"/>
<evidence type="ECO:0000313" key="2">
    <source>
        <dbReference type="Proteomes" id="UP000245207"/>
    </source>
</evidence>
<dbReference type="InterPro" id="IPR055298">
    <property type="entry name" value="AtLOH3-like"/>
</dbReference>
<dbReference type="STRING" id="35608.A0A2U1LMV2"/>
<dbReference type="EMBL" id="PKPP01008581">
    <property type="protein sequence ID" value="PWA50321.1"/>
    <property type="molecule type" value="Genomic_DNA"/>
</dbReference>
<sequence>MVEIGEIETGKGANQIGTIKRAGDTRWSSHLNSISSLLRMYNPTCTVLENIKRNGSNYKTKGDAIVELLQLTAALDPRDGYKSFNVDSICKLARKYYFLDFTEQDIDGLEFQLKHFEVDVKNHSLLQKSSSIAKLCQDLAQSGKAKCYDNSTKLDKNCEVGTILRQRSLAEMGHIKYMLTSLQVYRYYSDDF</sequence>
<accession>A0A2U1LMV2</accession>
<dbReference type="AlphaFoldDB" id="A0A2U1LMV2"/>
<evidence type="ECO:0000313" key="1">
    <source>
        <dbReference type="EMBL" id="PWA50321.1"/>
    </source>
</evidence>
<dbReference type="Proteomes" id="UP000245207">
    <property type="component" value="Unassembled WGS sequence"/>
</dbReference>
<dbReference type="OrthoDB" id="118159at2759"/>
<gene>
    <name evidence="1" type="ORF">CTI12_AA474070</name>
</gene>
<dbReference type="PANTHER" id="PTHR11697:SF230">
    <property type="entry name" value="ZINC FINGER, MYM DOMAIN CONTAINING 1"/>
    <property type="match status" value="1"/>
</dbReference>
<keyword evidence="2" id="KW-1185">Reference proteome</keyword>
<organism evidence="1 2">
    <name type="scientific">Artemisia annua</name>
    <name type="common">Sweet wormwood</name>
    <dbReference type="NCBI Taxonomy" id="35608"/>
    <lineage>
        <taxon>Eukaryota</taxon>
        <taxon>Viridiplantae</taxon>
        <taxon>Streptophyta</taxon>
        <taxon>Embryophyta</taxon>
        <taxon>Tracheophyta</taxon>
        <taxon>Spermatophyta</taxon>
        <taxon>Magnoliopsida</taxon>
        <taxon>eudicotyledons</taxon>
        <taxon>Gunneridae</taxon>
        <taxon>Pentapetalae</taxon>
        <taxon>asterids</taxon>
        <taxon>campanulids</taxon>
        <taxon>Asterales</taxon>
        <taxon>Asteraceae</taxon>
        <taxon>Asteroideae</taxon>
        <taxon>Anthemideae</taxon>
        <taxon>Artemisiinae</taxon>
        <taxon>Artemisia</taxon>
    </lineage>
</organism>
<name>A0A2U1LMV2_ARTAN</name>
<protein>
    <submittedName>
        <fullName evidence="1">DUF659 domain-containing protein</fullName>
    </submittedName>
</protein>